<reference evidence="5" key="1">
    <citation type="submission" date="2009-08" db="EMBL/GenBank/DDBJ databases">
        <title>Annotation of Salpingoeca rosetta.</title>
        <authorList>
            <consortium name="The Broad Institute Genome Sequencing Platform"/>
            <person name="Russ C."/>
            <person name="Cuomo C."/>
            <person name="Burger G."/>
            <person name="Gray M.W."/>
            <person name="Holland P.W.H."/>
            <person name="King N."/>
            <person name="Lang F.B.F."/>
            <person name="Roger A.J."/>
            <person name="Ruiz-Trillo I."/>
            <person name="Young S.K."/>
            <person name="Zeng Q."/>
            <person name="Gargeya S."/>
            <person name="Alvarado L."/>
            <person name="Berlin A."/>
            <person name="Chapman S.B."/>
            <person name="Chen Z."/>
            <person name="Freedman E."/>
            <person name="Gellesch M."/>
            <person name="Goldberg J."/>
            <person name="Griggs A."/>
            <person name="Gujja S."/>
            <person name="Heilman E."/>
            <person name="Heiman D."/>
            <person name="Howarth C."/>
            <person name="Mehta T."/>
            <person name="Neiman D."/>
            <person name="Pearson M."/>
            <person name="Roberts A."/>
            <person name="Saif S."/>
            <person name="Shea T."/>
            <person name="Shenoy N."/>
            <person name="Sisk P."/>
            <person name="Stolte C."/>
            <person name="Sykes S."/>
            <person name="White J."/>
            <person name="Yandava C."/>
            <person name="Haas B."/>
            <person name="Nusbaum C."/>
            <person name="Birren B."/>
        </authorList>
    </citation>
    <scope>NUCLEOTIDE SEQUENCE [LARGE SCALE GENOMIC DNA]</scope>
    <source>
        <strain evidence="5">ATCC 50818</strain>
    </source>
</reference>
<dbReference type="PRINTS" id="PR00326">
    <property type="entry name" value="GTP1OBG"/>
</dbReference>
<dbReference type="PANTHER" id="PTHR11702:SF31">
    <property type="entry name" value="MITOCHONDRIAL RIBOSOME-ASSOCIATED GTPASE 2"/>
    <property type="match status" value="1"/>
</dbReference>
<dbReference type="GO" id="GO:0005525">
    <property type="term" value="F:GTP binding"/>
    <property type="evidence" value="ECO:0007669"/>
    <property type="project" value="UniProtKB-KW"/>
</dbReference>
<dbReference type="InParanoid" id="F2UC38"/>
<keyword evidence="6" id="KW-1185">Reference proteome</keyword>
<dbReference type="Gene3D" id="2.70.210.12">
    <property type="entry name" value="GTP1/OBG domain"/>
    <property type="match status" value="1"/>
</dbReference>
<dbReference type="Pfam" id="PF01926">
    <property type="entry name" value="MMR_HSR1"/>
    <property type="match status" value="1"/>
</dbReference>
<evidence type="ECO:0000256" key="2">
    <source>
        <dbReference type="ARBA" id="ARBA00023134"/>
    </source>
</evidence>
<dbReference type="PROSITE" id="PS51883">
    <property type="entry name" value="OBG"/>
    <property type="match status" value="1"/>
</dbReference>
<dbReference type="EMBL" id="GL832968">
    <property type="protein sequence ID" value="EGD74145.1"/>
    <property type="molecule type" value="Genomic_DNA"/>
</dbReference>
<protein>
    <submittedName>
        <fullName evidence="5">GTP-binding protein Obg</fullName>
    </submittedName>
</protein>
<dbReference type="OrthoDB" id="347018at2759"/>
<dbReference type="eggNOG" id="KOG1489">
    <property type="taxonomic scope" value="Eukaryota"/>
</dbReference>
<dbReference type="STRING" id="946362.F2UC38"/>
<dbReference type="FunCoup" id="F2UC38">
    <property type="interactions" value="870"/>
</dbReference>
<gene>
    <name evidence="5" type="ORF">PTSG_06154</name>
</gene>
<accession>F2UC38</accession>
<organism evidence="6">
    <name type="scientific">Salpingoeca rosetta (strain ATCC 50818 / BSB-021)</name>
    <dbReference type="NCBI Taxonomy" id="946362"/>
    <lineage>
        <taxon>Eukaryota</taxon>
        <taxon>Choanoflagellata</taxon>
        <taxon>Craspedida</taxon>
        <taxon>Salpingoecidae</taxon>
        <taxon>Salpingoeca</taxon>
    </lineage>
</organism>
<dbReference type="PANTHER" id="PTHR11702">
    <property type="entry name" value="DEVELOPMENTALLY REGULATED GTP-BINDING PROTEIN-RELATED"/>
    <property type="match status" value="1"/>
</dbReference>
<dbReference type="GeneID" id="16073620"/>
<dbReference type="GO" id="GO:0042254">
    <property type="term" value="P:ribosome biogenesis"/>
    <property type="evidence" value="ECO:0007669"/>
    <property type="project" value="UniProtKB-UniRule"/>
</dbReference>
<dbReference type="InterPro" id="IPR027417">
    <property type="entry name" value="P-loop_NTPase"/>
</dbReference>
<dbReference type="InterPro" id="IPR045086">
    <property type="entry name" value="OBG_GTPase"/>
</dbReference>
<dbReference type="RefSeq" id="XP_004993046.1">
    <property type="nucleotide sequence ID" value="XM_004992989.1"/>
</dbReference>
<dbReference type="KEGG" id="sre:PTSG_06154"/>
<dbReference type="Proteomes" id="UP000007799">
    <property type="component" value="Unassembled WGS sequence"/>
</dbReference>
<dbReference type="SUPFAM" id="SSF82051">
    <property type="entry name" value="Obg GTP-binding protein N-terminal domain"/>
    <property type="match status" value="1"/>
</dbReference>
<proteinExistence type="predicted"/>
<dbReference type="Pfam" id="PF01018">
    <property type="entry name" value="GTP1_OBG"/>
    <property type="match status" value="1"/>
</dbReference>
<dbReference type="GO" id="GO:0005739">
    <property type="term" value="C:mitochondrion"/>
    <property type="evidence" value="ECO:0007669"/>
    <property type="project" value="TreeGrafter"/>
</dbReference>
<dbReference type="PROSITE" id="PS51710">
    <property type="entry name" value="G_OBG"/>
    <property type="match status" value="1"/>
</dbReference>
<dbReference type="InterPro" id="IPR036726">
    <property type="entry name" value="GTP1_OBG_dom_sf"/>
</dbReference>
<dbReference type="Gene3D" id="3.40.50.300">
    <property type="entry name" value="P-loop containing nucleotide triphosphate hydrolases"/>
    <property type="match status" value="1"/>
</dbReference>
<feature type="domain" description="OBG-type G" evidence="3">
    <location>
        <begin position="179"/>
        <end position="359"/>
    </location>
</feature>
<evidence type="ECO:0000313" key="5">
    <source>
        <dbReference type="EMBL" id="EGD74145.1"/>
    </source>
</evidence>
<dbReference type="InterPro" id="IPR006169">
    <property type="entry name" value="GTP1_OBG_dom"/>
</dbReference>
<dbReference type="GO" id="GO:0003924">
    <property type="term" value="F:GTPase activity"/>
    <property type="evidence" value="ECO:0007669"/>
    <property type="project" value="InterPro"/>
</dbReference>
<dbReference type="CDD" id="cd01898">
    <property type="entry name" value="Obg"/>
    <property type="match status" value="1"/>
</dbReference>
<evidence type="ECO:0000313" key="6">
    <source>
        <dbReference type="Proteomes" id="UP000007799"/>
    </source>
</evidence>
<feature type="domain" description="Obg" evidence="4">
    <location>
        <begin position="44"/>
        <end position="178"/>
    </location>
</feature>
<dbReference type="SUPFAM" id="SSF52540">
    <property type="entry name" value="P-loop containing nucleoside triphosphate hydrolases"/>
    <property type="match status" value="1"/>
</dbReference>
<dbReference type="AlphaFoldDB" id="F2UC38"/>
<evidence type="ECO:0000259" key="4">
    <source>
        <dbReference type="PROSITE" id="PS51883"/>
    </source>
</evidence>
<name>F2UC38_SALR5</name>
<evidence type="ECO:0000259" key="3">
    <source>
        <dbReference type="PROSITE" id="PS51710"/>
    </source>
</evidence>
<sequence length="405" mass="43045">MRLAASFVRFAATAQRRCHVAGAGGVGGTSTAVCRAMSSGSSESSFVDRARIFVVGGTGGQGHKRMGSAGGDGGNVFVQADASIHNLRDIAQKHRFKAGPGDPGSKKYKSVPGEDVVVKVPVGTSIYLDSGRPMGDLTFHAETLLVARGGEGGSALTNQNYSGLKGDRLHIVLELKSIADVGLVGFPNAGKSSLLGALSRAKPRVANYPFTTLRPNIGVLQYDDFSQLRMADIPGLIEGAHENRGMGHAFLRHIERTKVLLYVIDVNGFQLGPDHPYRTATQTLALLAAELDHYDPNLRRSCPAIVALNKMDLPDVEAKADEFCNACKQILPNTHVHRISTQTGEGLPDLAIAVKDTVESTHNTTAPAVTSSDNDGGDTADFERFLHAQDLELSRSATKHDLGGR</sequence>
<evidence type="ECO:0000256" key="1">
    <source>
        <dbReference type="ARBA" id="ARBA00022741"/>
    </source>
</evidence>
<dbReference type="InterPro" id="IPR031167">
    <property type="entry name" value="G_OBG"/>
</dbReference>
<keyword evidence="1" id="KW-0547">Nucleotide-binding</keyword>
<dbReference type="InterPro" id="IPR006073">
    <property type="entry name" value="GTP-bd"/>
</dbReference>
<keyword evidence="2" id="KW-0342">GTP-binding</keyword>